<comment type="caution">
    <text evidence="1">The sequence shown here is derived from an EMBL/GenBank/DDBJ whole genome shotgun (WGS) entry which is preliminary data.</text>
</comment>
<dbReference type="Proteomes" id="UP000812287">
    <property type="component" value="Unassembled WGS sequence"/>
</dbReference>
<evidence type="ECO:0000313" key="2">
    <source>
        <dbReference type="Proteomes" id="UP000812287"/>
    </source>
</evidence>
<keyword evidence="2" id="KW-1185">Reference proteome</keyword>
<proteinExistence type="predicted"/>
<dbReference type="RefSeq" id="XP_043041664.1">
    <property type="nucleotide sequence ID" value="XM_043182163.1"/>
</dbReference>
<dbReference type="OrthoDB" id="2752459at2759"/>
<protein>
    <submittedName>
        <fullName evidence="1">Uncharacterized protein</fullName>
    </submittedName>
</protein>
<gene>
    <name evidence="1" type="ORF">BT62DRAFT_756901</name>
</gene>
<name>A0A9P7VWC3_9AGAR</name>
<reference evidence="1" key="1">
    <citation type="submission" date="2020-11" db="EMBL/GenBank/DDBJ databases">
        <title>Adaptations for nitrogen fixation in a non-lichenized fungal sporocarp promotes dispersal by wood-feeding termites.</title>
        <authorList>
            <consortium name="DOE Joint Genome Institute"/>
            <person name="Koch R.A."/>
            <person name="Yoon G."/>
            <person name="Arayal U."/>
            <person name="Lail K."/>
            <person name="Amirebrahimi M."/>
            <person name="Labutti K."/>
            <person name="Lipzen A."/>
            <person name="Riley R."/>
            <person name="Barry K."/>
            <person name="Henrissat B."/>
            <person name="Grigoriev I.V."/>
            <person name="Herr J.R."/>
            <person name="Aime M.C."/>
        </authorList>
    </citation>
    <scope>NUCLEOTIDE SEQUENCE</scope>
    <source>
        <strain evidence="1">MCA 3950</strain>
    </source>
</reference>
<dbReference type="AlphaFoldDB" id="A0A9P7VWC3"/>
<organism evidence="1 2">
    <name type="scientific">Guyanagaster necrorhizus</name>
    <dbReference type="NCBI Taxonomy" id="856835"/>
    <lineage>
        <taxon>Eukaryota</taxon>
        <taxon>Fungi</taxon>
        <taxon>Dikarya</taxon>
        <taxon>Basidiomycota</taxon>
        <taxon>Agaricomycotina</taxon>
        <taxon>Agaricomycetes</taxon>
        <taxon>Agaricomycetidae</taxon>
        <taxon>Agaricales</taxon>
        <taxon>Marasmiineae</taxon>
        <taxon>Physalacriaceae</taxon>
        <taxon>Guyanagaster</taxon>
    </lineage>
</organism>
<dbReference type="EMBL" id="MU250530">
    <property type="protein sequence ID" value="KAG7448164.1"/>
    <property type="molecule type" value="Genomic_DNA"/>
</dbReference>
<accession>A0A9P7VWC3</accession>
<dbReference type="GeneID" id="66104459"/>
<sequence length="117" mass="13720">MASKACLMGCPKTTCWRTNVCLMMNDLDSKYKKSHDGKSRPAVRTFSIIQRRTYPSKPKRPFGVWWKCVWEDGRMVGWWLVYHFDLEAECGEGHDYGDSDRSLRERFWSVEKGCSGR</sequence>
<evidence type="ECO:0000313" key="1">
    <source>
        <dbReference type="EMBL" id="KAG7448164.1"/>
    </source>
</evidence>